<dbReference type="SUPFAM" id="SSF53659">
    <property type="entry name" value="Isocitrate/Isopropylmalate dehydrogenase-like"/>
    <property type="match status" value="1"/>
</dbReference>
<evidence type="ECO:0000256" key="3">
    <source>
        <dbReference type="ARBA" id="ARBA00023027"/>
    </source>
</evidence>
<keyword evidence="1" id="KW-0479">Metal-binding</keyword>
<gene>
    <name evidence="4" type="primary">pdxA</name>
    <name evidence="4" type="ORF">GCM10023093_11150</name>
</gene>
<keyword evidence="5" id="KW-1185">Reference proteome</keyword>
<sequence>MHTNSEKPVIGITTGDLNGIGTEVIIKTFADNRILDLCTPVIFSSNKVINFYRKLTADVVINFNSTKDLTKLNPKQVNIFNCWEEDVPIQPGVLTDIGGKYAVRSLMVATQCLKDGQLDAIVTAPIHKSNTNLPDFPYTGHTPFFKEKFGAKDVLMILYSHSLRVALATEHIPISKVAGAITKELLQNKLNILREALIKDFGVDKPRIAVLGLNPHAGDEGQIGSEEQTIIRPVVEAYKQKDALVFGPYSADAFFASGHYTQFDGVLAMYHDQGLVGFKTLAKGEGVNYTAGLPIVRTSPDHGTAFDIAGKDIADPSSLREAVFQALDLLRQRANYAENTANPMRRGKIEKERSEG</sequence>
<reference evidence="5" key="1">
    <citation type="journal article" date="2019" name="Int. J. Syst. Evol. Microbiol.">
        <title>The Global Catalogue of Microorganisms (GCM) 10K type strain sequencing project: providing services to taxonomists for standard genome sequencing and annotation.</title>
        <authorList>
            <consortium name="The Broad Institute Genomics Platform"/>
            <consortium name="The Broad Institute Genome Sequencing Center for Infectious Disease"/>
            <person name="Wu L."/>
            <person name="Ma J."/>
        </authorList>
    </citation>
    <scope>NUCLEOTIDE SEQUENCE [LARGE SCALE GENOMIC DNA]</scope>
    <source>
        <strain evidence="5">JCM 32105</strain>
    </source>
</reference>
<accession>A0ABP8NBJ5</accession>
<comment type="caution">
    <text evidence="4">The sequence shown here is derived from an EMBL/GenBank/DDBJ whole genome shotgun (WGS) entry which is preliminary data.</text>
</comment>
<organism evidence="4 5">
    <name type="scientific">Nemorincola caseinilytica</name>
    <dbReference type="NCBI Taxonomy" id="2054315"/>
    <lineage>
        <taxon>Bacteria</taxon>
        <taxon>Pseudomonadati</taxon>
        <taxon>Bacteroidota</taxon>
        <taxon>Chitinophagia</taxon>
        <taxon>Chitinophagales</taxon>
        <taxon>Chitinophagaceae</taxon>
        <taxon>Nemorincola</taxon>
    </lineage>
</organism>
<evidence type="ECO:0000256" key="1">
    <source>
        <dbReference type="ARBA" id="ARBA00022723"/>
    </source>
</evidence>
<name>A0ABP8NBJ5_9BACT</name>
<dbReference type="Gene3D" id="3.40.718.10">
    <property type="entry name" value="Isopropylmalate Dehydrogenase"/>
    <property type="match status" value="1"/>
</dbReference>
<proteinExistence type="predicted"/>
<dbReference type="PANTHER" id="PTHR30004:SF6">
    <property type="entry name" value="D-THREONATE 4-PHOSPHATE DEHYDROGENASE"/>
    <property type="match status" value="1"/>
</dbReference>
<keyword evidence="3" id="KW-0520">NAD</keyword>
<evidence type="ECO:0000256" key="2">
    <source>
        <dbReference type="ARBA" id="ARBA00023002"/>
    </source>
</evidence>
<dbReference type="PANTHER" id="PTHR30004">
    <property type="entry name" value="4-HYDROXYTHREONINE-4-PHOSPHATE DEHYDROGENASE"/>
    <property type="match status" value="1"/>
</dbReference>
<evidence type="ECO:0000313" key="5">
    <source>
        <dbReference type="Proteomes" id="UP001500067"/>
    </source>
</evidence>
<dbReference type="InterPro" id="IPR005255">
    <property type="entry name" value="PdxA_fam"/>
</dbReference>
<keyword evidence="2" id="KW-0560">Oxidoreductase</keyword>
<dbReference type="RefSeq" id="WP_345079808.1">
    <property type="nucleotide sequence ID" value="NZ_BAABFA010000008.1"/>
</dbReference>
<evidence type="ECO:0000313" key="4">
    <source>
        <dbReference type="EMBL" id="GAA4463201.1"/>
    </source>
</evidence>
<dbReference type="EMBL" id="BAABFA010000008">
    <property type="protein sequence ID" value="GAA4463201.1"/>
    <property type="molecule type" value="Genomic_DNA"/>
</dbReference>
<dbReference type="Pfam" id="PF04166">
    <property type="entry name" value="PdxA"/>
    <property type="match status" value="1"/>
</dbReference>
<dbReference type="NCBIfam" id="TIGR00557">
    <property type="entry name" value="pdxA"/>
    <property type="match status" value="1"/>
</dbReference>
<dbReference type="Proteomes" id="UP001500067">
    <property type="component" value="Unassembled WGS sequence"/>
</dbReference>
<protein>
    <submittedName>
        <fullName evidence="4">4-hydroxythreonine-4-phosphate dehydrogenase PdxA</fullName>
    </submittedName>
</protein>